<sequence>MSEASPISIAAEAKMHSPRITTIAWGRIEVEGVGTFRDAKLFPGGAREWDWRETGTEHAPGIQPADVRELLDHGATTIVLSQGMLKRLGICHATLALLKRQGVRVHVLPTQDAVDIYNDLRKTEQVAGLFHTTC</sequence>
<dbReference type="Proteomes" id="UP000680839">
    <property type="component" value="Chromosome"/>
</dbReference>
<dbReference type="EMBL" id="CP076134">
    <property type="protein sequence ID" value="QWG13155.1"/>
    <property type="molecule type" value="Genomic_DNA"/>
</dbReference>
<comment type="subcellular location">
    <subcellularLocation>
        <location evidence="1">Cytoplasm</location>
    </subcellularLocation>
</comment>
<dbReference type="Gene3D" id="3.40.1230.10">
    <property type="entry name" value="MTH938-like"/>
    <property type="match status" value="1"/>
</dbReference>
<name>A0A975RM78_9BRAD</name>
<evidence type="ECO:0000256" key="1">
    <source>
        <dbReference type="ARBA" id="ARBA00004496"/>
    </source>
</evidence>
<evidence type="ECO:0000313" key="3">
    <source>
        <dbReference type="EMBL" id="QWG13155.1"/>
    </source>
</evidence>
<gene>
    <name evidence="3" type="ORF">KMZ29_26395</name>
</gene>
<proteinExistence type="predicted"/>
<evidence type="ECO:0000256" key="2">
    <source>
        <dbReference type="ARBA" id="ARBA00022490"/>
    </source>
</evidence>
<dbReference type="SUPFAM" id="SSF64076">
    <property type="entry name" value="MTH938-like"/>
    <property type="match status" value="1"/>
</dbReference>
<accession>A0A975RM78</accession>
<reference evidence="3" key="1">
    <citation type="submission" date="2021-06" db="EMBL/GenBank/DDBJ databases">
        <title>Bradyrhizobium sp. S2-20-1 Genome sequencing.</title>
        <authorList>
            <person name="Jin L."/>
        </authorList>
    </citation>
    <scope>NUCLEOTIDE SEQUENCE</scope>
    <source>
        <strain evidence="3">S2-20-1</strain>
    </source>
</reference>
<keyword evidence="2" id="KW-0963">Cytoplasm</keyword>
<evidence type="ECO:0000313" key="4">
    <source>
        <dbReference type="Proteomes" id="UP000680839"/>
    </source>
</evidence>
<dbReference type="InterPro" id="IPR007523">
    <property type="entry name" value="NDUFAF3/AAMDC"/>
</dbReference>
<dbReference type="CDD" id="cd05126">
    <property type="entry name" value="Mth938"/>
    <property type="match status" value="1"/>
</dbReference>
<dbReference type="PANTHER" id="PTHR15811">
    <property type="entry name" value="MTH938 DOMAIN-CONTAINING PROTEIN"/>
    <property type="match status" value="1"/>
</dbReference>
<dbReference type="FunFam" id="3.40.1230.10:FF:000001">
    <property type="entry name" value="Adipogenesis-associated, Mth938 domain-containing"/>
    <property type="match status" value="1"/>
</dbReference>
<dbReference type="InterPro" id="IPR036748">
    <property type="entry name" value="MTH938-like_sf"/>
</dbReference>
<dbReference type="AlphaFoldDB" id="A0A975RM78"/>
<dbReference type="InterPro" id="IPR034096">
    <property type="entry name" value="AAMDC"/>
</dbReference>
<dbReference type="PANTHER" id="PTHR15811:SF5">
    <property type="entry name" value="MTH938 DOMAIN-CONTAINING PROTEIN"/>
    <property type="match status" value="1"/>
</dbReference>
<dbReference type="GO" id="GO:0005737">
    <property type="term" value="C:cytoplasm"/>
    <property type="evidence" value="ECO:0007669"/>
    <property type="project" value="UniProtKB-SubCell"/>
</dbReference>
<dbReference type="Pfam" id="PF04430">
    <property type="entry name" value="DUF498"/>
    <property type="match status" value="1"/>
</dbReference>
<organism evidence="3 4">
    <name type="scientific">Bradyrhizobium sediminis</name>
    <dbReference type="NCBI Taxonomy" id="2840469"/>
    <lineage>
        <taxon>Bacteria</taxon>
        <taxon>Pseudomonadati</taxon>
        <taxon>Pseudomonadota</taxon>
        <taxon>Alphaproteobacteria</taxon>
        <taxon>Hyphomicrobiales</taxon>
        <taxon>Nitrobacteraceae</taxon>
        <taxon>Bradyrhizobium</taxon>
    </lineage>
</organism>
<protein>
    <submittedName>
        <fullName evidence="3">Mth938-like domain-containing protein</fullName>
    </submittedName>
</protein>
<dbReference type="RefSeq" id="WP_215621900.1">
    <property type="nucleotide sequence ID" value="NZ_CP076134.1"/>
</dbReference>